<organism evidence="3 4">
    <name type="scientific">Pollutimonas nitritireducens</name>
    <dbReference type="NCBI Taxonomy" id="2045209"/>
    <lineage>
        <taxon>Bacteria</taxon>
        <taxon>Pseudomonadati</taxon>
        <taxon>Pseudomonadota</taxon>
        <taxon>Betaproteobacteria</taxon>
        <taxon>Burkholderiales</taxon>
        <taxon>Alcaligenaceae</taxon>
        <taxon>Pollutimonas</taxon>
    </lineage>
</organism>
<dbReference type="EMBL" id="PDNV01000025">
    <property type="protein sequence ID" value="PLC52000.1"/>
    <property type="molecule type" value="Genomic_DNA"/>
</dbReference>
<dbReference type="PANTHER" id="PTHR34075:SF5">
    <property type="entry name" value="BLR3430 PROTEIN"/>
    <property type="match status" value="1"/>
</dbReference>
<keyword evidence="4" id="KW-1185">Reference proteome</keyword>
<gene>
    <name evidence="3" type="ORF">CR155_20460</name>
</gene>
<dbReference type="InterPro" id="IPR002878">
    <property type="entry name" value="ChsH2_C"/>
</dbReference>
<dbReference type="SUPFAM" id="SSF50249">
    <property type="entry name" value="Nucleic acid-binding proteins"/>
    <property type="match status" value="1"/>
</dbReference>
<dbReference type="Gene3D" id="6.10.30.10">
    <property type="match status" value="1"/>
</dbReference>
<keyword evidence="3" id="KW-0238">DNA-binding</keyword>
<dbReference type="InterPro" id="IPR012340">
    <property type="entry name" value="NA-bd_OB-fold"/>
</dbReference>
<dbReference type="InterPro" id="IPR052513">
    <property type="entry name" value="Thioester_dehydratase-like"/>
</dbReference>
<evidence type="ECO:0000313" key="3">
    <source>
        <dbReference type="EMBL" id="PLC52000.1"/>
    </source>
</evidence>
<evidence type="ECO:0000259" key="2">
    <source>
        <dbReference type="Pfam" id="PF12172"/>
    </source>
</evidence>
<feature type="domain" description="ChsH2 C-terminal OB-fold" evidence="1">
    <location>
        <begin position="58"/>
        <end position="116"/>
    </location>
</feature>
<feature type="domain" description="ChsH2 rubredoxin-like zinc ribbon" evidence="2">
    <location>
        <begin position="21"/>
        <end position="55"/>
    </location>
</feature>
<dbReference type="Proteomes" id="UP000234328">
    <property type="component" value="Unassembled WGS sequence"/>
</dbReference>
<sequence>MSSWEKDYFAPIIDEDSKRFWSMASEKRLVIKHCMSCDKSHWYPRPRCPFCLDGNTVWKEALGGGSIYSYSVMRRAVKPYIVAFVTLDEGPSVLTNIVDCDPVQLQIGMRVVVTFRHPEGDSAAIPVFRPADNEEENNG</sequence>
<accession>A0A2N4UAF6</accession>
<evidence type="ECO:0000313" key="4">
    <source>
        <dbReference type="Proteomes" id="UP000234328"/>
    </source>
</evidence>
<dbReference type="InterPro" id="IPR022002">
    <property type="entry name" value="ChsH2_Znr"/>
</dbReference>
<protein>
    <submittedName>
        <fullName evidence="3">DNA-binding protein</fullName>
    </submittedName>
</protein>
<dbReference type="AlphaFoldDB" id="A0A2N4UAF6"/>
<name>A0A2N4UAF6_9BURK</name>
<dbReference type="OrthoDB" id="5514845at2"/>
<dbReference type="Pfam" id="PF12172">
    <property type="entry name" value="zf-ChsH2"/>
    <property type="match status" value="1"/>
</dbReference>
<dbReference type="PANTHER" id="PTHR34075">
    <property type="entry name" value="BLR3430 PROTEIN"/>
    <property type="match status" value="1"/>
</dbReference>
<dbReference type="GO" id="GO:0003677">
    <property type="term" value="F:DNA binding"/>
    <property type="evidence" value="ECO:0007669"/>
    <property type="project" value="UniProtKB-KW"/>
</dbReference>
<dbReference type="Pfam" id="PF01796">
    <property type="entry name" value="OB_ChsH2_C"/>
    <property type="match status" value="1"/>
</dbReference>
<evidence type="ECO:0000259" key="1">
    <source>
        <dbReference type="Pfam" id="PF01796"/>
    </source>
</evidence>
<comment type="caution">
    <text evidence="3">The sequence shown here is derived from an EMBL/GenBank/DDBJ whole genome shotgun (WGS) entry which is preliminary data.</text>
</comment>
<reference evidence="3 4" key="1">
    <citation type="submission" date="2017-10" db="EMBL/GenBank/DDBJ databases">
        <title>Two draft genome sequences of Pusillimonas sp. strains isolated from a nitrate- and radionuclide-contaminated groundwater in Russia.</title>
        <authorList>
            <person name="Grouzdev D.S."/>
            <person name="Tourova T.P."/>
            <person name="Goeva M.A."/>
            <person name="Babich T.L."/>
            <person name="Sokolova D.S."/>
            <person name="Abdullin R."/>
            <person name="Poltaraus A.B."/>
            <person name="Toshchakov S.V."/>
            <person name="Nazina T.N."/>
        </authorList>
    </citation>
    <scope>NUCLEOTIDE SEQUENCE [LARGE SCALE GENOMIC DNA]</scope>
    <source>
        <strain evidence="3 4">JR1/69-2-13</strain>
    </source>
</reference>
<proteinExistence type="predicted"/>
<dbReference type="RefSeq" id="WP_102071898.1">
    <property type="nucleotide sequence ID" value="NZ_PDNV01000025.1"/>
</dbReference>